<accession>A0A2P1PNG5</accession>
<proteinExistence type="predicted"/>
<protein>
    <submittedName>
        <fullName evidence="1">Uncharacterized protein</fullName>
    </submittedName>
</protein>
<sequence>MVLLAASVSAQAVDTAADEARIDALVTEFNDAIRKTAAPSLYGDDPGSLVAESPAAASSGTDSIAVPLDEPAVVDESDPADAADATIVDADSESATADAPVAPTTAPATDEIGKGPIKFEQLSKLIGRRIKVLLLSGRRYEGELTAVTDSECRVSVRMYGTGVTVMPIKKAHISAIELL</sequence>
<evidence type="ECO:0000313" key="1">
    <source>
        <dbReference type="EMBL" id="AVP96382.1"/>
    </source>
</evidence>
<dbReference type="AlphaFoldDB" id="A0A2P1PNG5"/>
<reference evidence="1 2" key="1">
    <citation type="submission" date="2018-03" db="EMBL/GenBank/DDBJ databases">
        <title>Ahniella affigens gen. nov., sp. nov., a gammaproteobacterium isolated from sandy soil near a stream.</title>
        <authorList>
            <person name="Ko Y."/>
            <person name="Kim J.-H."/>
        </authorList>
    </citation>
    <scope>NUCLEOTIDE SEQUENCE [LARGE SCALE GENOMIC DNA]</scope>
    <source>
        <strain evidence="1 2">D13</strain>
    </source>
</reference>
<dbReference type="KEGG" id="xba:C7S18_03880"/>
<reference evidence="1 2" key="2">
    <citation type="submission" date="2018-03" db="EMBL/GenBank/DDBJ databases">
        <authorList>
            <person name="Keele B.F."/>
        </authorList>
    </citation>
    <scope>NUCLEOTIDE SEQUENCE [LARGE SCALE GENOMIC DNA]</scope>
    <source>
        <strain evidence="1 2">D13</strain>
    </source>
</reference>
<dbReference type="Proteomes" id="UP000241074">
    <property type="component" value="Chromosome"/>
</dbReference>
<evidence type="ECO:0000313" key="2">
    <source>
        <dbReference type="Proteomes" id="UP000241074"/>
    </source>
</evidence>
<gene>
    <name evidence="1" type="ORF">C7S18_03880</name>
</gene>
<keyword evidence="2" id="KW-1185">Reference proteome</keyword>
<organism evidence="1 2">
    <name type="scientific">Ahniella affigens</name>
    <dbReference type="NCBI Taxonomy" id="2021234"/>
    <lineage>
        <taxon>Bacteria</taxon>
        <taxon>Pseudomonadati</taxon>
        <taxon>Pseudomonadota</taxon>
        <taxon>Gammaproteobacteria</taxon>
        <taxon>Lysobacterales</taxon>
        <taxon>Rhodanobacteraceae</taxon>
        <taxon>Ahniella</taxon>
    </lineage>
</organism>
<name>A0A2P1PNG5_9GAMM</name>
<dbReference type="EMBL" id="CP027860">
    <property type="protein sequence ID" value="AVP96382.1"/>
    <property type="molecule type" value="Genomic_DNA"/>
</dbReference>